<comment type="caution">
    <text evidence="1">The sequence shown here is derived from an EMBL/GenBank/DDBJ whole genome shotgun (WGS) entry which is preliminary data.</text>
</comment>
<name>A0A117NH37_PICGL</name>
<sequence length="82" mass="9733">MALQAYAHKCYWELTPFPILLGEHNNKRVIRCECIQEEILLEIMTPYGTTLHKTLHFSTLMDDPHQWMNNDLKASSIYRLQQ</sequence>
<protein>
    <submittedName>
        <fullName evidence="1">Uncharacterized protein</fullName>
    </submittedName>
</protein>
<dbReference type="EMBL" id="LKAM01000006">
    <property type="protein sequence ID" value="KUM47778.1"/>
    <property type="molecule type" value="Genomic_DNA"/>
</dbReference>
<organism evidence="1">
    <name type="scientific">Picea glauca</name>
    <name type="common">White spruce</name>
    <name type="synonym">Pinus glauca</name>
    <dbReference type="NCBI Taxonomy" id="3330"/>
    <lineage>
        <taxon>Eukaryota</taxon>
        <taxon>Viridiplantae</taxon>
        <taxon>Streptophyta</taxon>
        <taxon>Embryophyta</taxon>
        <taxon>Tracheophyta</taxon>
        <taxon>Spermatophyta</taxon>
        <taxon>Pinopsida</taxon>
        <taxon>Pinidae</taxon>
        <taxon>Conifers I</taxon>
        <taxon>Pinales</taxon>
        <taxon>Pinaceae</taxon>
        <taxon>Picea</taxon>
    </lineage>
</organism>
<evidence type="ECO:0000313" key="1">
    <source>
        <dbReference type="EMBL" id="KUM47778.1"/>
    </source>
</evidence>
<geneLocation type="mitochondrion" evidence="1"/>
<keyword evidence="1" id="KW-0496">Mitochondrion</keyword>
<proteinExistence type="predicted"/>
<dbReference type="AlphaFoldDB" id="A0A117NH37"/>
<reference evidence="1" key="1">
    <citation type="journal article" date="2015" name="Genome Biol. Evol.">
        <title>Organellar Genomes of White Spruce (Picea glauca): Assembly and Annotation.</title>
        <authorList>
            <person name="Jackman S.D."/>
            <person name="Warren R.L."/>
            <person name="Gibb E.A."/>
            <person name="Vandervalk B.P."/>
            <person name="Mohamadi H."/>
            <person name="Chu J."/>
            <person name="Raymond A."/>
            <person name="Pleasance S."/>
            <person name="Coope R."/>
            <person name="Wildung M.R."/>
            <person name="Ritland C.E."/>
            <person name="Bousquet J."/>
            <person name="Jones S.J."/>
            <person name="Bohlmann J."/>
            <person name="Birol I."/>
        </authorList>
    </citation>
    <scope>NUCLEOTIDE SEQUENCE [LARGE SCALE GENOMIC DNA]</scope>
    <source>
        <tissue evidence="1">Flushing bud</tissue>
    </source>
</reference>
<accession>A0A117NH37</accession>
<gene>
    <name evidence="1" type="ORF">ABT39_MTgene4772</name>
</gene>